<name>A0A077YVL9_TRITR</name>
<gene>
    <name evidence="1" type="ORF">TTRE_0000004801</name>
</gene>
<accession>A0A077YVL9</accession>
<dbReference type="Proteomes" id="UP000030665">
    <property type="component" value="Unassembled WGS sequence"/>
</dbReference>
<keyword evidence="2" id="KW-1185">Reference proteome</keyword>
<dbReference type="EMBL" id="HG805809">
    <property type="protein sequence ID" value="CDW51789.1"/>
    <property type="molecule type" value="Genomic_DNA"/>
</dbReference>
<dbReference type="AlphaFoldDB" id="A0A077YVL9"/>
<reference evidence="1" key="2">
    <citation type="submission" date="2014-03" db="EMBL/GenBank/DDBJ databases">
        <title>The whipworm genome and dual-species transcriptomics of an intimate host-pathogen interaction.</title>
        <authorList>
            <person name="Foth B.J."/>
            <person name="Tsai I.J."/>
            <person name="Reid A.J."/>
            <person name="Bancroft A.J."/>
            <person name="Nichol S."/>
            <person name="Tracey A."/>
            <person name="Holroyd N."/>
            <person name="Cotton J.A."/>
            <person name="Stanley E.J."/>
            <person name="Zarowiecki M."/>
            <person name="Liu J.Z."/>
            <person name="Huckvale T."/>
            <person name="Cooper P.J."/>
            <person name="Grencis R.K."/>
            <person name="Berriman M."/>
        </authorList>
    </citation>
    <scope>NUCLEOTIDE SEQUENCE [LARGE SCALE GENOMIC DNA]</scope>
</reference>
<evidence type="ECO:0000313" key="1">
    <source>
        <dbReference type="EMBL" id="CDW51789.1"/>
    </source>
</evidence>
<sequence length="146" mass="15613">MLCQPAADLSVTVNKCLPADLTALLLARARASDDDDGDGGGGGREKLAFASCHSMLSLCALAFGALSKQRARANSSRKRSDRNAEWVIVGHKRRDNFKWTSSSECSPSVMSSGSVCCFEENGKHLATHALVVEQIPSHLMDDLCSS</sequence>
<evidence type="ECO:0000313" key="2">
    <source>
        <dbReference type="Proteomes" id="UP000030665"/>
    </source>
</evidence>
<proteinExistence type="predicted"/>
<reference evidence="1" key="1">
    <citation type="submission" date="2014-01" db="EMBL/GenBank/DDBJ databases">
        <authorList>
            <person name="Aslett M."/>
        </authorList>
    </citation>
    <scope>NUCLEOTIDE SEQUENCE</scope>
</reference>
<organism evidence="1 2">
    <name type="scientific">Trichuris trichiura</name>
    <name type="common">Whipworm</name>
    <name type="synonym">Trichocephalus trichiurus</name>
    <dbReference type="NCBI Taxonomy" id="36087"/>
    <lineage>
        <taxon>Eukaryota</taxon>
        <taxon>Metazoa</taxon>
        <taxon>Ecdysozoa</taxon>
        <taxon>Nematoda</taxon>
        <taxon>Enoplea</taxon>
        <taxon>Dorylaimia</taxon>
        <taxon>Trichinellida</taxon>
        <taxon>Trichuridae</taxon>
        <taxon>Trichuris</taxon>
    </lineage>
</organism>
<protein>
    <submittedName>
        <fullName evidence="1">Uncharacterized protein</fullName>
    </submittedName>
</protein>